<protein>
    <submittedName>
        <fullName evidence="1">Uncharacterized protein</fullName>
    </submittedName>
</protein>
<comment type="caution">
    <text evidence="1">The sequence shown here is derived from an EMBL/GenBank/DDBJ whole genome shotgun (WGS) entry which is preliminary data.</text>
</comment>
<keyword evidence="2" id="KW-1185">Reference proteome</keyword>
<name>A0A8E2U3A3_9GAMM</name>
<dbReference type="Proteomes" id="UP000235881">
    <property type="component" value="Unassembled WGS sequence"/>
</dbReference>
<dbReference type="EMBL" id="POUK01000004">
    <property type="protein sequence ID" value="PNF76078.1"/>
    <property type="molecule type" value="Genomic_DNA"/>
</dbReference>
<evidence type="ECO:0000313" key="1">
    <source>
        <dbReference type="EMBL" id="PNF76078.1"/>
    </source>
</evidence>
<proteinExistence type="predicted"/>
<sequence length="60" mass="6879">MKTERNTVIHLHQRAPEVALQSLNRLTGLTFSRWPESLVPLCQQDEPVERESPAAEKLAR</sequence>
<accession>A0A8E2U3A3</accession>
<organism evidence="1 2">
    <name type="scientific">Stutzerimonas degradans</name>
    <dbReference type="NCBI Taxonomy" id="2968968"/>
    <lineage>
        <taxon>Bacteria</taxon>
        <taxon>Pseudomonadati</taxon>
        <taxon>Pseudomonadota</taxon>
        <taxon>Gammaproteobacteria</taxon>
        <taxon>Pseudomonadales</taxon>
        <taxon>Pseudomonadaceae</taxon>
        <taxon>Stutzerimonas</taxon>
    </lineage>
</organism>
<dbReference type="AlphaFoldDB" id="A0A8E2U3A3"/>
<evidence type="ECO:0000313" key="2">
    <source>
        <dbReference type="Proteomes" id="UP000235881"/>
    </source>
</evidence>
<dbReference type="RefSeq" id="WP_102828754.1">
    <property type="nucleotide sequence ID" value="NZ_CP065721.1"/>
</dbReference>
<reference evidence="1 2" key="1">
    <citation type="submission" date="2018-01" db="EMBL/GenBank/DDBJ databases">
        <title>Denitrification phenotypes of diverse strains of Pseudomonas stutzeri.</title>
        <authorList>
            <person name="Milligan D.A."/>
            <person name="Bergaust L."/>
            <person name="Bakken L.R."/>
            <person name="Frostegard A."/>
        </authorList>
    </citation>
    <scope>NUCLEOTIDE SEQUENCE [LARGE SCALE GENOMIC DNA]</scope>
    <source>
        <strain evidence="1 2">DSM 50238</strain>
    </source>
</reference>
<gene>
    <name evidence="1" type="ORF">CXK95_11695</name>
</gene>